<evidence type="ECO:0000259" key="14">
    <source>
        <dbReference type="PROSITE" id="PS51384"/>
    </source>
</evidence>
<dbReference type="GO" id="GO:0004783">
    <property type="term" value="F:sulfite reductase (NADPH) activity"/>
    <property type="evidence" value="ECO:0007669"/>
    <property type="project" value="UniProtKB-EC"/>
</dbReference>
<evidence type="ECO:0000256" key="3">
    <source>
        <dbReference type="ARBA" id="ARBA00004774"/>
    </source>
</evidence>
<dbReference type="Gene3D" id="1.20.990.10">
    <property type="entry name" value="NADPH-cytochrome p450 Reductase, Chain A, domain 3"/>
    <property type="match status" value="1"/>
</dbReference>
<dbReference type="Gene3D" id="2.40.30.10">
    <property type="entry name" value="Translation factors"/>
    <property type="match status" value="1"/>
</dbReference>
<dbReference type="EMBL" id="KV428043">
    <property type="protein sequence ID" value="KZT39659.1"/>
    <property type="molecule type" value="Genomic_DNA"/>
</dbReference>
<dbReference type="SUPFAM" id="SSF52343">
    <property type="entry name" value="Ferredoxin reductase-like, C-terminal NADP-linked domain"/>
    <property type="match status" value="1"/>
</dbReference>
<sequence length="1052" mass="114823">MVLPQADGLSLNSISSFVKEHHGSHKTYVPVSTLIEWTTSRYSSHVYVYDLATAVGFGKLTEKWALENKGIHVIPSQSRSGAGLSIAGRLSGGSSDDTSLKSILTAYTTPIGLSQMAHALSILPAPTTSGRLVLQVPNVSVVGEALTLSPSLGHISASLTSLPESILVILSSTPQEALNIASLSYRISDYHVIHIFDHHSSTRENHHVVVPSENADDKVTFEDALKDEGYGFFDYAGDNDAETVVVLLNSPLAGAALKLATQFPGLGVVSVRVLKPWSADALLAILPKTVRRVHVLDEVLAETFGGPLYPEVFSSFWGAEERIQPDIHEHRVAPARLSELLSHPSSLTKLLAGFAPVQPKVSPTLDEALVKKLLFFSSPASHLSSLPLLITKTFTNSRTIETRHLIDFDAYSKPGGIAADRVTIAPHSDVHNPVALPILLPITDESLGYSDCLVILDQSLLKTHSVLEHVKAKKPVLILTSWTPEEVLSNLPKQSLELLLSRSSRVYIVDPKAVASSLPGSNPSNALDLEVVVAYLGFSRLYFGSGASQTLLKTLAQNVFGDSVGGVALEELVSKSWDSLAEVPIPGEGDSLFTNASDSNELKGFEFNSITPPENAPAQSVQASVESWHIAAKHLLFPEAYAPIAQNPEKAEEYSQQAELRPEVPERTFLVTCTVNRRLTPLEYDRNVFHLEFDTSNTGLKYAIGEALGVHGWNDDKDVLDFCRWYGVDPNQIITLPLAEGGGKVMHSRTVFQALQQQIDIFGKPPKSFYAALAEHSTSREDRMALLFIAAPEGAGTFKKLSETETVTFADVLQRFKSARPDIAKLCELVGDIKPRHYSIASAQDAVGDRVDLLVVTVDWVLPSGSPRYGQCTRYLAGLKVGQKVTVSIKPSVMKLPPSHEQPIIMAGLGTGAAPFRAFMQYRAWLSAQGTPVGPLLYYFGSRHRSEEYLYGEEIEAYITDGVITHAGLAFSRDGKKKVYIQHKMREDAESLVKMLAKDRGVFYLCGPTWPVPDVFEALVGALVEYQGKTVEEAGEYLESLKEEERYVLEVY</sequence>
<keyword evidence="8" id="KW-0274">FAD</keyword>
<dbReference type="SUPFAM" id="SSF63380">
    <property type="entry name" value="Riboflavin synthase domain-like"/>
    <property type="match status" value="1"/>
</dbReference>
<keyword evidence="6" id="KW-0285">Flavoprotein</keyword>
<evidence type="ECO:0000256" key="11">
    <source>
        <dbReference type="ARBA" id="ARBA00023002"/>
    </source>
</evidence>
<comment type="function">
    <text evidence="13">This enzyme catalyzes the 6-electron reduction of sulfite to sulfide. This is one of several activities required for the biosynthesis of L-cysteine from sulfate.</text>
</comment>
<dbReference type="InterPro" id="IPR001433">
    <property type="entry name" value="OxRdtase_FAD/NAD-bd"/>
</dbReference>
<evidence type="ECO:0000256" key="8">
    <source>
        <dbReference type="ARBA" id="ARBA00022827"/>
    </source>
</evidence>
<keyword evidence="5" id="KW-0813">Transport</keyword>
<keyword evidence="9" id="KW-0521">NADP</keyword>
<comment type="catalytic activity">
    <reaction evidence="12">
        <text>hydrogen sulfide + 3 NADP(+) + 3 H2O = sulfite + 3 NADPH + 4 H(+)</text>
        <dbReference type="Rhea" id="RHEA:13801"/>
        <dbReference type="ChEBI" id="CHEBI:15377"/>
        <dbReference type="ChEBI" id="CHEBI:15378"/>
        <dbReference type="ChEBI" id="CHEBI:17359"/>
        <dbReference type="ChEBI" id="CHEBI:29919"/>
        <dbReference type="ChEBI" id="CHEBI:57783"/>
        <dbReference type="ChEBI" id="CHEBI:58349"/>
        <dbReference type="EC" id="1.8.1.2"/>
    </reaction>
</comment>
<evidence type="ECO:0000313" key="16">
    <source>
        <dbReference type="Proteomes" id="UP000076798"/>
    </source>
</evidence>
<organism evidence="15 16">
    <name type="scientific">Sistotremastrum suecicum HHB10207 ss-3</name>
    <dbReference type="NCBI Taxonomy" id="1314776"/>
    <lineage>
        <taxon>Eukaryota</taxon>
        <taxon>Fungi</taxon>
        <taxon>Dikarya</taxon>
        <taxon>Basidiomycota</taxon>
        <taxon>Agaricomycotina</taxon>
        <taxon>Agaricomycetes</taxon>
        <taxon>Sistotremastrales</taxon>
        <taxon>Sistotremastraceae</taxon>
        <taxon>Sistotremastrum</taxon>
    </lineage>
</organism>
<comment type="cofactor">
    <cofactor evidence="2">
        <name>FAD</name>
        <dbReference type="ChEBI" id="CHEBI:57692"/>
    </cofactor>
</comment>
<dbReference type="STRING" id="1314776.A0A166EJB6"/>
<keyword evidence="7" id="KW-0288">FMN</keyword>
<evidence type="ECO:0000256" key="10">
    <source>
        <dbReference type="ARBA" id="ARBA00022982"/>
    </source>
</evidence>
<evidence type="ECO:0000256" key="13">
    <source>
        <dbReference type="ARBA" id="ARBA00059320"/>
    </source>
</evidence>
<dbReference type="GO" id="GO:0005829">
    <property type="term" value="C:cytosol"/>
    <property type="evidence" value="ECO:0007669"/>
    <property type="project" value="TreeGrafter"/>
</dbReference>
<dbReference type="InterPro" id="IPR001709">
    <property type="entry name" value="Flavoprot_Pyr_Nucl_cyt_Rdtase"/>
</dbReference>
<dbReference type="GO" id="GO:0010181">
    <property type="term" value="F:FMN binding"/>
    <property type="evidence" value="ECO:0007669"/>
    <property type="project" value="TreeGrafter"/>
</dbReference>
<name>A0A166EJB6_9AGAM</name>
<dbReference type="InterPro" id="IPR023173">
    <property type="entry name" value="NADPH_Cyt_P450_Rdtase_alpha"/>
</dbReference>
<evidence type="ECO:0000256" key="6">
    <source>
        <dbReference type="ARBA" id="ARBA00022630"/>
    </source>
</evidence>
<evidence type="ECO:0000256" key="12">
    <source>
        <dbReference type="ARBA" id="ARBA00052219"/>
    </source>
</evidence>
<dbReference type="GO" id="GO:0050660">
    <property type="term" value="F:flavin adenine dinucleotide binding"/>
    <property type="evidence" value="ECO:0007669"/>
    <property type="project" value="TreeGrafter"/>
</dbReference>
<dbReference type="OrthoDB" id="1856718at2759"/>
<keyword evidence="16" id="KW-1185">Reference proteome</keyword>
<dbReference type="Gene3D" id="3.40.50.970">
    <property type="match status" value="1"/>
</dbReference>
<dbReference type="InterPro" id="IPR003097">
    <property type="entry name" value="CysJ-like_FAD-binding"/>
</dbReference>
<dbReference type="Pfam" id="PF00667">
    <property type="entry name" value="FAD_binding_1"/>
    <property type="match status" value="1"/>
</dbReference>
<dbReference type="AlphaFoldDB" id="A0A166EJB6"/>
<reference evidence="15 16" key="1">
    <citation type="journal article" date="2016" name="Mol. Biol. Evol.">
        <title>Comparative Genomics of Early-Diverging Mushroom-Forming Fungi Provides Insights into the Origins of Lignocellulose Decay Capabilities.</title>
        <authorList>
            <person name="Nagy L.G."/>
            <person name="Riley R."/>
            <person name="Tritt A."/>
            <person name="Adam C."/>
            <person name="Daum C."/>
            <person name="Floudas D."/>
            <person name="Sun H."/>
            <person name="Yadav J.S."/>
            <person name="Pangilinan J."/>
            <person name="Larsson K.H."/>
            <person name="Matsuura K."/>
            <person name="Barry K."/>
            <person name="Labutti K."/>
            <person name="Kuo R."/>
            <person name="Ohm R.A."/>
            <person name="Bhattacharya S.S."/>
            <person name="Shirouzu T."/>
            <person name="Yoshinaga Y."/>
            <person name="Martin F.M."/>
            <person name="Grigoriev I.V."/>
            <person name="Hibbett D.S."/>
        </authorList>
    </citation>
    <scope>NUCLEOTIDE SEQUENCE [LARGE SCALE GENOMIC DNA]</scope>
    <source>
        <strain evidence="15 16">HHB10207 ss-3</strain>
    </source>
</reference>
<evidence type="ECO:0000313" key="15">
    <source>
        <dbReference type="EMBL" id="KZT39659.1"/>
    </source>
</evidence>
<evidence type="ECO:0000256" key="1">
    <source>
        <dbReference type="ARBA" id="ARBA00001917"/>
    </source>
</evidence>
<dbReference type="PANTHER" id="PTHR19384:SF109">
    <property type="entry name" value="SULFITE REDUCTASE [NADPH] FLAVOPROTEIN COMPONENT"/>
    <property type="match status" value="1"/>
</dbReference>
<gene>
    <name evidence="15" type="ORF">SISSUDRAFT_1045356</name>
</gene>
<dbReference type="CDD" id="cd06207">
    <property type="entry name" value="CyPoR_like"/>
    <property type="match status" value="1"/>
</dbReference>
<dbReference type="InterPro" id="IPR017927">
    <property type="entry name" value="FAD-bd_FR_type"/>
</dbReference>
<dbReference type="SUPFAM" id="SSF53323">
    <property type="entry name" value="Pyruvate-ferredoxin oxidoreductase, PFOR, domain III"/>
    <property type="match status" value="1"/>
</dbReference>
<proteinExistence type="predicted"/>
<dbReference type="InterPro" id="IPR017938">
    <property type="entry name" value="Riboflavin_synthase-like_b-brl"/>
</dbReference>
<dbReference type="SUPFAM" id="SSF52922">
    <property type="entry name" value="TK C-terminal domain-like"/>
    <property type="match status" value="1"/>
</dbReference>
<accession>A0A166EJB6</accession>
<keyword evidence="10" id="KW-0249">Electron transport</keyword>
<dbReference type="Gene3D" id="3.40.920.10">
    <property type="entry name" value="Pyruvate-ferredoxin oxidoreductase, PFOR, domain III"/>
    <property type="match status" value="1"/>
</dbReference>
<dbReference type="PRINTS" id="PR00371">
    <property type="entry name" value="FPNCR"/>
</dbReference>
<feature type="domain" description="FAD-binding FR-type" evidence="14">
    <location>
        <begin position="666"/>
        <end position="898"/>
    </location>
</feature>
<dbReference type="Proteomes" id="UP000076798">
    <property type="component" value="Unassembled WGS sequence"/>
</dbReference>
<dbReference type="InterPro" id="IPR039261">
    <property type="entry name" value="FNR_nucleotide-bd"/>
</dbReference>
<evidence type="ECO:0000256" key="9">
    <source>
        <dbReference type="ARBA" id="ARBA00022857"/>
    </source>
</evidence>
<dbReference type="FunFam" id="1.20.990.10:FF:000010">
    <property type="entry name" value="Sulfite reductase [NADPH] flavoprotein component"/>
    <property type="match status" value="1"/>
</dbReference>
<keyword evidence="11" id="KW-0560">Oxidoreductase</keyword>
<dbReference type="InterPro" id="IPR009014">
    <property type="entry name" value="Transketo_C/PFOR_II"/>
</dbReference>
<dbReference type="PANTHER" id="PTHR19384">
    <property type="entry name" value="NITRIC OXIDE SYNTHASE-RELATED"/>
    <property type="match status" value="1"/>
</dbReference>
<evidence type="ECO:0000256" key="5">
    <source>
        <dbReference type="ARBA" id="ARBA00022448"/>
    </source>
</evidence>
<dbReference type="Pfam" id="PF00175">
    <property type="entry name" value="NAD_binding_1"/>
    <property type="match status" value="1"/>
</dbReference>
<comment type="cofactor">
    <cofactor evidence="1">
        <name>FMN</name>
        <dbReference type="ChEBI" id="CHEBI:58210"/>
    </cofactor>
</comment>
<evidence type="ECO:0000256" key="7">
    <source>
        <dbReference type="ARBA" id="ARBA00022643"/>
    </source>
</evidence>
<dbReference type="EC" id="1.8.1.2" evidence="4"/>
<evidence type="ECO:0000256" key="4">
    <source>
        <dbReference type="ARBA" id="ARBA00012604"/>
    </source>
</evidence>
<dbReference type="InterPro" id="IPR002869">
    <property type="entry name" value="Pyrv_flavodox_OxRed_cen"/>
</dbReference>
<comment type="pathway">
    <text evidence="3">Sulfur metabolism; hydrogen sulfide biosynthesis; hydrogen sulfide from sulfite (NADPH route): step 1/1.</text>
</comment>
<protein>
    <recommendedName>
        <fullName evidence="4">assimilatory sulfite reductase (NADPH)</fullName>
        <ecNumber evidence="4">1.8.1.2</ecNumber>
    </recommendedName>
</protein>
<dbReference type="PROSITE" id="PS51384">
    <property type="entry name" value="FAD_FR"/>
    <property type="match status" value="1"/>
</dbReference>
<dbReference type="Gene3D" id="3.40.50.80">
    <property type="entry name" value="Nucleotide-binding domain of ferredoxin-NADP reductase (FNR) module"/>
    <property type="match status" value="1"/>
</dbReference>
<evidence type="ECO:0000256" key="2">
    <source>
        <dbReference type="ARBA" id="ARBA00001974"/>
    </source>
</evidence>